<dbReference type="AlphaFoldDB" id="Q0AUA1"/>
<dbReference type="KEGG" id="swo:Swol_2414"/>
<evidence type="ECO:0000313" key="2">
    <source>
        <dbReference type="Proteomes" id="UP000001968"/>
    </source>
</evidence>
<keyword evidence="2" id="KW-1185">Reference proteome</keyword>
<protein>
    <submittedName>
        <fullName evidence="1">Uncharacterized protein</fullName>
    </submittedName>
</protein>
<dbReference type="EMBL" id="CP000448">
    <property type="protein sequence ID" value="ABI69703.1"/>
    <property type="molecule type" value="Genomic_DNA"/>
</dbReference>
<organism evidence="1 2">
    <name type="scientific">Syntrophomonas wolfei subsp. wolfei (strain DSM 2245B / Goettingen)</name>
    <dbReference type="NCBI Taxonomy" id="335541"/>
    <lineage>
        <taxon>Bacteria</taxon>
        <taxon>Bacillati</taxon>
        <taxon>Bacillota</taxon>
        <taxon>Clostridia</taxon>
        <taxon>Eubacteriales</taxon>
        <taxon>Syntrophomonadaceae</taxon>
        <taxon>Syntrophomonas</taxon>
    </lineage>
</organism>
<evidence type="ECO:0000313" key="1">
    <source>
        <dbReference type="EMBL" id="ABI69703.1"/>
    </source>
</evidence>
<accession>Q0AUA1</accession>
<dbReference type="STRING" id="335541.Swol_2414"/>
<proteinExistence type="predicted"/>
<reference evidence="2" key="1">
    <citation type="journal article" date="2010" name="Environ. Microbiol.">
        <title>The genome of Syntrophomonas wolfei: new insights into syntrophic metabolism and biohydrogen production.</title>
        <authorList>
            <person name="Sieber J.R."/>
            <person name="Sims D.R."/>
            <person name="Han C."/>
            <person name="Kim E."/>
            <person name="Lykidis A."/>
            <person name="Lapidus A.L."/>
            <person name="McDonnald E."/>
            <person name="Rohlin L."/>
            <person name="Culley D.E."/>
            <person name="Gunsalus R."/>
            <person name="McInerney M.J."/>
        </authorList>
    </citation>
    <scope>NUCLEOTIDE SEQUENCE [LARGE SCALE GENOMIC DNA]</scope>
    <source>
        <strain evidence="2">DSM 2245B / Goettingen</strain>
    </source>
</reference>
<dbReference type="HOGENOM" id="CLU_2398566_0_0_9"/>
<name>Q0AUA1_SYNWW</name>
<dbReference type="Proteomes" id="UP000001968">
    <property type="component" value="Chromosome"/>
</dbReference>
<sequence length="93" mass="10748">MYKYSRSATLKATVGSISCARQGASHGQYLRLVSRLKGYRANLPSMGGNLNSDIRRMEHQEYPQALHPCLANARLYIYTILMQQKEFMQWSQY</sequence>
<gene>
    <name evidence="1" type="ordered locus">Swol_2414</name>
</gene>